<comment type="caution">
    <text evidence="3">The sequence shown here is derived from an EMBL/GenBank/DDBJ whole genome shotgun (WGS) entry which is preliminary data.</text>
</comment>
<dbReference type="Gene3D" id="3.40.50.300">
    <property type="entry name" value="P-loop containing nucleotide triphosphate hydrolases"/>
    <property type="match status" value="2"/>
</dbReference>
<proteinExistence type="predicted"/>
<evidence type="ECO:0000259" key="2">
    <source>
        <dbReference type="SMART" id="SM00382"/>
    </source>
</evidence>
<feature type="compositionally biased region" description="Basic residues" evidence="1">
    <location>
        <begin position="1"/>
        <end position="10"/>
    </location>
</feature>
<keyword evidence="3" id="KW-0067">ATP-binding</keyword>
<sequence length="638" mass="69904">MPNSHLKRNSRRDSQRQLRPSINSPASTGQDSCRRADKVVDAGHPCKQMSQSRRRVVSQAWQFLRFGIAAKSLPRIECAMAEIRPPLSPAIGSGQYREHDMIRLLGDALPAACTIYHSLQMSQLHESLQRFGELDVVVVFPGGHLAVLEVKAGAVELSESGVFKRYGSGGKNLAHQAHSQLQGLIFRLRESQLGEVRIAHFLLLPDFRVAQGSIGYPRERIIDAGQLHELGPLLTDACRHMPLAPDKVEQLHAFLANRFAVVPDAACHQGQRQAATRRLAQGLATWVPRISAPSGVYIVEGTAGSGKTQLALTLLQHAAERRERAQYVCFNRPLADHIARIAPVRAEVGTADEFGITALRASGVEPDFVGDPAVFGKGRAALAAANALAAPTLDMLIIDESQDFDGEWLEALLPRLKPQGRLYLMGDPSQAIYQKAPFDLPEGVRTVCPDNFRSPRRVVETINLLRLTAEPIVARGPDEGDMPGLHVHEPSDLGGLKAVEKIIADVLRDGFATDDIALVSFCGRQRSALLQQDRLGSRPLRRFTGRYEPSGVPVWTDGELLAESVYRFKGQSAPVIVVCEMDFEALDEQRARMLFVAMTRAQSRLHLVMSRAAERALAARLDPASAAAQGLQDRAQLT</sequence>
<reference evidence="3 4" key="1">
    <citation type="submission" date="2024-03" db="EMBL/GenBank/DDBJ databases">
        <title>Novel species of the genus Variovorax.</title>
        <authorList>
            <person name="Liu Q."/>
            <person name="Xin Y.-H."/>
        </authorList>
    </citation>
    <scope>NUCLEOTIDE SEQUENCE [LARGE SCALE GENOMIC DNA]</scope>
    <source>
        <strain evidence="3 4">KACC 18900</strain>
    </source>
</reference>
<dbReference type="GO" id="GO:0005524">
    <property type="term" value="F:ATP binding"/>
    <property type="evidence" value="ECO:0007669"/>
    <property type="project" value="UniProtKB-KW"/>
</dbReference>
<keyword evidence="4" id="KW-1185">Reference proteome</keyword>
<gene>
    <name evidence="3" type="ORF">WKW82_15580</name>
</gene>
<organism evidence="3 4">
    <name type="scientific">Variovorax rhizosphaerae</name>
    <dbReference type="NCBI Taxonomy" id="1836200"/>
    <lineage>
        <taxon>Bacteria</taxon>
        <taxon>Pseudomonadati</taxon>
        <taxon>Pseudomonadota</taxon>
        <taxon>Betaproteobacteria</taxon>
        <taxon>Burkholderiales</taxon>
        <taxon>Comamonadaceae</taxon>
        <taxon>Variovorax</taxon>
    </lineage>
</organism>
<name>A0ABU8WL00_9BURK</name>
<dbReference type="SMART" id="SM00382">
    <property type="entry name" value="AAA"/>
    <property type="match status" value="1"/>
</dbReference>
<feature type="region of interest" description="Disordered" evidence="1">
    <location>
        <begin position="1"/>
        <end position="36"/>
    </location>
</feature>
<dbReference type="InterPro" id="IPR027417">
    <property type="entry name" value="P-loop_NTPase"/>
</dbReference>
<protein>
    <submittedName>
        <fullName evidence="3">ATP-binding domain-containing protein</fullName>
    </submittedName>
</protein>
<dbReference type="EMBL" id="JBBKZT010000006">
    <property type="protein sequence ID" value="MEJ8848079.1"/>
    <property type="molecule type" value="Genomic_DNA"/>
</dbReference>
<dbReference type="Proteomes" id="UP001385892">
    <property type="component" value="Unassembled WGS sequence"/>
</dbReference>
<evidence type="ECO:0000256" key="1">
    <source>
        <dbReference type="SAM" id="MobiDB-lite"/>
    </source>
</evidence>
<evidence type="ECO:0000313" key="3">
    <source>
        <dbReference type="EMBL" id="MEJ8848079.1"/>
    </source>
</evidence>
<feature type="compositionally biased region" description="Polar residues" evidence="1">
    <location>
        <begin position="17"/>
        <end position="31"/>
    </location>
</feature>
<evidence type="ECO:0000313" key="4">
    <source>
        <dbReference type="Proteomes" id="UP001385892"/>
    </source>
</evidence>
<dbReference type="InterPro" id="IPR027785">
    <property type="entry name" value="UvrD-like_helicase_C"/>
</dbReference>
<accession>A0ABU8WL00</accession>
<dbReference type="InterPro" id="IPR003593">
    <property type="entry name" value="AAA+_ATPase"/>
</dbReference>
<dbReference type="Pfam" id="PF13245">
    <property type="entry name" value="AAA_19"/>
    <property type="match status" value="1"/>
</dbReference>
<dbReference type="SUPFAM" id="SSF52540">
    <property type="entry name" value="P-loop containing nucleoside triphosphate hydrolases"/>
    <property type="match status" value="1"/>
</dbReference>
<feature type="domain" description="AAA+ ATPase" evidence="2">
    <location>
        <begin position="293"/>
        <end position="533"/>
    </location>
</feature>
<keyword evidence="3" id="KW-0547">Nucleotide-binding</keyword>
<dbReference type="RefSeq" id="WP_340343201.1">
    <property type="nucleotide sequence ID" value="NZ_JBBKZT010000006.1"/>
</dbReference>
<dbReference type="Pfam" id="PF13538">
    <property type="entry name" value="UvrD_C_2"/>
    <property type="match status" value="1"/>
</dbReference>